<dbReference type="InterPro" id="IPR018790">
    <property type="entry name" value="DUF2358"/>
</dbReference>
<dbReference type="PANTHER" id="PTHR34123:SF1">
    <property type="entry name" value="OS04G0578200 PROTEIN"/>
    <property type="match status" value="1"/>
</dbReference>
<dbReference type="InParanoid" id="A0A059BZM1"/>
<dbReference type="STRING" id="71139.A0A059BZM1"/>
<name>A0A059BZM1_EUCGR</name>
<dbReference type="EMBL" id="KK198757">
    <property type="protein sequence ID" value="KCW71562.1"/>
    <property type="molecule type" value="Genomic_DNA"/>
</dbReference>
<protein>
    <submittedName>
        <fullName evidence="2">Uncharacterized protein</fullName>
    </submittedName>
</protein>
<dbReference type="OMA" id="FVAYWRF"/>
<gene>
    <name evidence="2" type="ORF">EUGRSUZ_E00102</name>
</gene>
<feature type="region of interest" description="Disordered" evidence="1">
    <location>
        <begin position="72"/>
        <end position="92"/>
    </location>
</feature>
<evidence type="ECO:0000313" key="2">
    <source>
        <dbReference type="EMBL" id="KCW71562.1"/>
    </source>
</evidence>
<dbReference type="InterPro" id="IPR032710">
    <property type="entry name" value="NTF2-like_dom_sf"/>
</dbReference>
<evidence type="ECO:0000256" key="1">
    <source>
        <dbReference type="SAM" id="MobiDB-lite"/>
    </source>
</evidence>
<dbReference type="SUPFAM" id="SSF54427">
    <property type="entry name" value="NTF2-like"/>
    <property type="match status" value="1"/>
</dbReference>
<dbReference type="FunCoup" id="A0A059BZM1">
    <property type="interactions" value="933"/>
</dbReference>
<accession>A0A059BZM1</accession>
<dbReference type="Pfam" id="PF10184">
    <property type="entry name" value="DUF2358"/>
    <property type="match status" value="1"/>
</dbReference>
<dbReference type="Gramene" id="KCW71562">
    <property type="protein sequence ID" value="KCW71562"/>
    <property type="gene ID" value="EUGRSUZ_E00102"/>
</dbReference>
<sequence>MIRERHPVSWPPPLGAKPHFLRFSRNRGKKKSPSLMAAILPFAPTTPRRSSGHKFASPFPASHPRIERLRCFGENPTRGSSAEAKPEPEPEPENALLKAAWYGSELLGIAASLFRPPASAEAPAREFELAGDGAGAFDRSAVVETIKEDYQRSYFVTGNLTLHAYEEDCEFADPAGSFRGLRRFKRNCTNFGSLIEKSNMKLMKWEDFEDKGVGHWRFSCILSFPWRPILSATGYTEYFYNAQSGKVCRHVEHWKVPKMVLLKQIFKPSRWAWEKKSDSGKERSQCEDVWTWDGLKPSSPI</sequence>
<dbReference type="AlphaFoldDB" id="A0A059BZM1"/>
<dbReference type="PANTHER" id="PTHR34123">
    <property type="entry name" value="OS04G0578200 PROTEIN"/>
    <property type="match status" value="1"/>
</dbReference>
<proteinExistence type="predicted"/>
<organism evidence="2">
    <name type="scientific">Eucalyptus grandis</name>
    <name type="common">Flooded gum</name>
    <dbReference type="NCBI Taxonomy" id="71139"/>
    <lineage>
        <taxon>Eukaryota</taxon>
        <taxon>Viridiplantae</taxon>
        <taxon>Streptophyta</taxon>
        <taxon>Embryophyta</taxon>
        <taxon>Tracheophyta</taxon>
        <taxon>Spermatophyta</taxon>
        <taxon>Magnoliopsida</taxon>
        <taxon>eudicotyledons</taxon>
        <taxon>Gunneridae</taxon>
        <taxon>Pentapetalae</taxon>
        <taxon>rosids</taxon>
        <taxon>malvids</taxon>
        <taxon>Myrtales</taxon>
        <taxon>Myrtaceae</taxon>
        <taxon>Myrtoideae</taxon>
        <taxon>Eucalypteae</taxon>
        <taxon>Eucalyptus</taxon>
    </lineage>
</organism>
<reference evidence="2" key="1">
    <citation type="submission" date="2013-07" db="EMBL/GenBank/DDBJ databases">
        <title>The genome of Eucalyptus grandis.</title>
        <authorList>
            <person name="Schmutz J."/>
            <person name="Hayes R."/>
            <person name="Myburg A."/>
            <person name="Tuskan G."/>
            <person name="Grattapaglia D."/>
            <person name="Rokhsar D.S."/>
        </authorList>
    </citation>
    <scope>NUCLEOTIDE SEQUENCE</scope>
    <source>
        <tissue evidence="2">Leaf extractions</tissue>
    </source>
</reference>